<dbReference type="OrthoDB" id="41501at2759"/>
<proteinExistence type="predicted"/>
<keyword evidence="2" id="KW-1185">Reference proteome</keyword>
<dbReference type="KEGG" id="mpp:MICPUCDRAFT_7531"/>
<dbReference type="EMBL" id="GG663749">
    <property type="protein sequence ID" value="EEH52154.1"/>
    <property type="molecule type" value="Genomic_DNA"/>
</dbReference>
<protein>
    <submittedName>
        <fullName evidence="1">Predicted protein</fullName>
    </submittedName>
</protein>
<reference evidence="1 2" key="1">
    <citation type="journal article" date="2009" name="Science">
        <title>Green evolution and dynamic adaptations revealed by genomes of the marine picoeukaryotes Micromonas.</title>
        <authorList>
            <person name="Worden A.Z."/>
            <person name="Lee J.H."/>
            <person name="Mock T."/>
            <person name="Rouze P."/>
            <person name="Simmons M.P."/>
            <person name="Aerts A.L."/>
            <person name="Allen A.E."/>
            <person name="Cuvelier M.L."/>
            <person name="Derelle E."/>
            <person name="Everett M.V."/>
            <person name="Foulon E."/>
            <person name="Grimwood J."/>
            <person name="Gundlach H."/>
            <person name="Henrissat B."/>
            <person name="Napoli C."/>
            <person name="McDonald S.M."/>
            <person name="Parker M.S."/>
            <person name="Rombauts S."/>
            <person name="Salamov A."/>
            <person name="Von Dassow P."/>
            <person name="Badger J.H."/>
            <person name="Coutinho P.M."/>
            <person name="Demir E."/>
            <person name="Dubchak I."/>
            <person name="Gentemann C."/>
            <person name="Eikrem W."/>
            <person name="Gready J.E."/>
            <person name="John U."/>
            <person name="Lanier W."/>
            <person name="Lindquist E.A."/>
            <person name="Lucas S."/>
            <person name="Mayer K.F."/>
            <person name="Moreau H."/>
            <person name="Not F."/>
            <person name="Otillar R."/>
            <person name="Panaud O."/>
            <person name="Pangilinan J."/>
            <person name="Paulsen I."/>
            <person name="Piegu B."/>
            <person name="Poliakov A."/>
            <person name="Robbens S."/>
            <person name="Schmutz J."/>
            <person name="Toulza E."/>
            <person name="Wyss T."/>
            <person name="Zelensky A."/>
            <person name="Zhou K."/>
            <person name="Armbrust E.V."/>
            <person name="Bhattacharya D."/>
            <person name="Goodenough U.W."/>
            <person name="Van de Peer Y."/>
            <person name="Grigoriev I.V."/>
        </authorList>
    </citation>
    <scope>NUCLEOTIDE SEQUENCE [LARGE SCALE GENOMIC DNA]</scope>
    <source>
        <strain evidence="1 2">CCMP1545</strain>
    </source>
</reference>
<dbReference type="RefSeq" id="XP_003063781.1">
    <property type="nucleotide sequence ID" value="XM_003063735.1"/>
</dbReference>
<accession>C1N6S1</accession>
<dbReference type="PANTHER" id="PTHR34801:SF2">
    <property type="entry name" value="EXPRESSED PROTEIN"/>
    <property type="match status" value="1"/>
</dbReference>
<evidence type="ECO:0000313" key="2">
    <source>
        <dbReference type="Proteomes" id="UP000001876"/>
    </source>
</evidence>
<dbReference type="InterPro" id="IPR010865">
    <property type="entry name" value="DUF1499"/>
</dbReference>
<dbReference type="PANTHER" id="PTHR34801">
    <property type="entry name" value="EXPRESSED PROTEIN"/>
    <property type="match status" value="1"/>
</dbReference>
<evidence type="ECO:0000313" key="1">
    <source>
        <dbReference type="EMBL" id="EEH52154.1"/>
    </source>
</evidence>
<gene>
    <name evidence="1" type="ORF">MICPUCDRAFT_7531</name>
</gene>
<dbReference type="Proteomes" id="UP000001876">
    <property type="component" value="Unassembled WGS sequence"/>
</dbReference>
<dbReference type="AlphaFoldDB" id="C1N6S1"/>
<dbReference type="Pfam" id="PF07386">
    <property type="entry name" value="DUF1499"/>
    <property type="match status" value="1"/>
</dbReference>
<feature type="non-terminal residue" evidence="1">
    <location>
        <position position="134"/>
    </location>
</feature>
<feature type="non-terminal residue" evidence="1">
    <location>
        <position position="1"/>
    </location>
</feature>
<sequence length="134" mass="15391">LGLCPPKPNCVSTAEDLNDDSHFVPSWTYNPEERARNPVSQKEAMAELLDVVNNTDCDGFEVNIVTKLDDYLYVEYKDPRLGFIDDVEFFFEPGEFSRVAYRTAGRVESPNNAKTQRARIKTLRLALEKKKWKS</sequence>
<organism evidence="2">
    <name type="scientific">Micromonas pusilla (strain CCMP1545)</name>
    <name type="common">Picoplanktonic green alga</name>
    <dbReference type="NCBI Taxonomy" id="564608"/>
    <lineage>
        <taxon>Eukaryota</taxon>
        <taxon>Viridiplantae</taxon>
        <taxon>Chlorophyta</taxon>
        <taxon>Mamiellophyceae</taxon>
        <taxon>Mamiellales</taxon>
        <taxon>Mamiellaceae</taxon>
        <taxon>Micromonas</taxon>
    </lineage>
</organism>
<dbReference type="GeneID" id="9689043"/>
<dbReference type="eggNOG" id="ENOG502QPJZ">
    <property type="taxonomic scope" value="Eukaryota"/>
</dbReference>
<dbReference type="OMA" id="WESEDII"/>
<name>C1N6S1_MICPC</name>